<feature type="region of interest" description="Disordered" evidence="14">
    <location>
        <begin position="1"/>
        <end position="24"/>
    </location>
</feature>
<dbReference type="PANTHER" id="PTHR12066:SF0">
    <property type="entry name" value="TELOMERASE REVERSE TRANSCRIPTASE"/>
    <property type="match status" value="1"/>
</dbReference>
<keyword evidence="8 13" id="KW-0460">Magnesium</keyword>
<dbReference type="GO" id="GO:0003720">
    <property type="term" value="F:telomerase activity"/>
    <property type="evidence" value="ECO:0007669"/>
    <property type="project" value="InterPro"/>
</dbReference>
<dbReference type="Gene3D" id="1.10.357.90">
    <property type="match status" value="1"/>
</dbReference>
<feature type="compositionally biased region" description="Basic residues" evidence="14">
    <location>
        <begin position="1"/>
        <end position="18"/>
    </location>
</feature>
<dbReference type="Gene3D" id="1.10.132.70">
    <property type="match status" value="1"/>
</dbReference>
<dbReference type="InterPro" id="IPR003545">
    <property type="entry name" value="Telomerase_RT"/>
</dbReference>
<dbReference type="SMART" id="SM00975">
    <property type="entry name" value="Telomerase_RBD"/>
    <property type="match status" value="1"/>
</dbReference>
<sequence>MKRKRPSRTAQRANKKQKLLAQSTERPSHALLEQYYPEVVTLRQYLASRLPKKRRRILQQYGRDATAEKDSALVGLLDTTLVGSFEHVQVDDSSFVDDDISLFTQQISENGTAPSLTPGKFKQPEIVDYAIWKLFRKQASNLRPQHLLCQNYQRYLSVNDSGPGPEIVPGIPGVYSNGPHENVDTLKNHPWTAVPDVLGRGAERAVADMLMECGLFAPIGAANNFVQISGVPMSDLAALTMKSKGPASGSEIQQGLLPLELRQQQLSKRKLTEIRFLRHRMLYAQPMLNAKGYACFGLHQTHAFNRFSDVQDRSQTHHLMKYIFPLQFGLHNVLTSDVDHKETAYAFKDYTIREKEIARLDSARRQKRPAANEIGETRLPALPKRLRGAAEVLVARIRKRHTKCSYSALLEHYCPRHDIPAQDDHNSLNRACSLAEVSSFCRAVVIRVFPKDLWGTDEAGQSNAKVLLSNVDNFVRLRRYETLSLHDLVQKMLLNADWLQPQSQDQGARLSASDFAKRKELMSEMLYYIFDSFLIPLIRGHFHVTESNGQRNQLFYFRQDVWKELCEPAMDSLKVNMLEPCKNGYASTSTRQLGVSHVRLVPKESGMRPIINLRRRVQKMQHGRMVLGRSINSLLTPTFSILNYEKARGHHSLGSALFSVDDIFPRLQKYRQSLRDQGLLGETLYFAKVDVQGCFDSIPQDRLMELARLIINDNDYQISRYSRAKLLGAHNKETPGFGTKPSWKFLTKAGPADRSFDFRDEVKDDITEGRRRAVYINGLAPKRESRQAIIALLQEHVQSNLIQIGKRLYRQKKGIPQGSIISSLLCSYFYADMEREVLGFVDDGKSILLRLIDDFLVISIDRKVAEQFMHTMHAGVADYGVHVRLDKSRANFDLEINGSAIPKTTAIEFPYCGNAIDTRTLDLTKDRERRKKTNIADSVAVEYTKLPGQTFYRKLLNALKLQMRAMLLSTSYNSPFTVLSNLYHIFVEVAQKSYYYIRSLPQNKQPPGKLTIRAIDDMVKLACVLMKHRRRTSKDVIPYECCVTGAQARWLACTSFIRVFGRRQTKHQMLLAWLKVQLGSPALQAQAHSLQPVVVKYGSVWRLVCPRDETSVLVASSTEQWNWM</sequence>
<comment type="catalytic activity">
    <reaction evidence="12 13">
        <text>DNA(n) + a 2'-deoxyribonucleoside 5'-triphosphate = DNA(n+1) + diphosphate</text>
        <dbReference type="Rhea" id="RHEA:22508"/>
        <dbReference type="Rhea" id="RHEA-COMP:17339"/>
        <dbReference type="Rhea" id="RHEA-COMP:17340"/>
        <dbReference type="ChEBI" id="CHEBI:33019"/>
        <dbReference type="ChEBI" id="CHEBI:61560"/>
        <dbReference type="ChEBI" id="CHEBI:173112"/>
        <dbReference type="EC" id="2.7.7.49"/>
    </reaction>
</comment>
<dbReference type="Proteomes" id="UP000825890">
    <property type="component" value="Unassembled WGS sequence"/>
</dbReference>
<dbReference type="PANTHER" id="PTHR12066">
    <property type="entry name" value="TELOMERASE REVERSE TRANSCRIPTASE"/>
    <property type="match status" value="1"/>
</dbReference>
<keyword evidence="17" id="KW-1185">Reference proteome</keyword>
<keyword evidence="5 13" id="KW-0808">Transferase</keyword>
<dbReference type="InterPro" id="IPR049139">
    <property type="entry name" value="TERT_C"/>
</dbReference>
<evidence type="ECO:0000256" key="14">
    <source>
        <dbReference type="SAM" id="MobiDB-lite"/>
    </source>
</evidence>
<dbReference type="GO" id="GO:0000781">
    <property type="term" value="C:chromosome, telomeric region"/>
    <property type="evidence" value="ECO:0007669"/>
    <property type="project" value="UniProtKB-SubCell"/>
</dbReference>
<gene>
    <name evidence="16" type="ORF">CKM354_001257400</name>
</gene>
<evidence type="ECO:0000256" key="5">
    <source>
        <dbReference type="ARBA" id="ARBA00022679"/>
    </source>
</evidence>
<dbReference type="PROSITE" id="PS50878">
    <property type="entry name" value="RT_POL"/>
    <property type="match status" value="1"/>
</dbReference>
<dbReference type="EMBL" id="BOLY01000009">
    <property type="protein sequence ID" value="GIZ49544.1"/>
    <property type="molecule type" value="Genomic_DNA"/>
</dbReference>
<evidence type="ECO:0000256" key="11">
    <source>
        <dbReference type="ARBA" id="ARBA00023242"/>
    </source>
</evidence>
<proteinExistence type="inferred from homology"/>
<evidence type="ECO:0000256" key="12">
    <source>
        <dbReference type="ARBA" id="ARBA00048173"/>
    </source>
</evidence>
<dbReference type="GO" id="GO:0070034">
    <property type="term" value="F:telomerase RNA binding"/>
    <property type="evidence" value="ECO:0007669"/>
    <property type="project" value="TreeGrafter"/>
</dbReference>
<comment type="caution">
    <text evidence="16">The sequence shown here is derived from an EMBL/GenBank/DDBJ whole genome shotgun (WGS) entry which is preliminary data.</text>
</comment>
<dbReference type="EC" id="2.7.7.49" evidence="2 13"/>
<evidence type="ECO:0000256" key="4">
    <source>
        <dbReference type="ARBA" id="ARBA00022454"/>
    </source>
</evidence>
<dbReference type="GO" id="GO:0046872">
    <property type="term" value="F:metal ion binding"/>
    <property type="evidence" value="ECO:0007669"/>
    <property type="project" value="UniProtKB-KW"/>
</dbReference>
<dbReference type="SUPFAM" id="SSF56672">
    <property type="entry name" value="DNA/RNA polymerases"/>
    <property type="match status" value="1"/>
</dbReference>
<evidence type="ECO:0000256" key="8">
    <source>
        <dbReference type="ARBA" id="ARBA00022842"/>
    </source>
</evidence>
<evidence type="ECO:0000256" key="1">
    <source>
        <dbReference type="ARBA" id="ARBA00008001"/>
    </source>
</evidence>
<organism evidence="16 17">
    <name type="scientific">Cercospora kikuchii</name>
    <dbReference type="NCBI Taxonomy" id="84275"/>
    <lineage>
        <taxon>Eukaryota</taxon>
        <taxon>Fungi</taxon>
        <taxon>Dikarya</taxon>
        <taxon>Ascomycota</taxon>
        <taxon>Pezizomycotina</taxon>
        <taxon>Dothideomycetes</taxon>
        <taxon>Dothideomycetidae</taxon>
        <taxon>Mycosphaerellales</taxon>
        <taxon>Mycosphaerellaceae</taxon>
        <taxon>Cercospora</taxon>
    </lineage>
</organism>
<dbReference type="RefSeq" id="XP_044664031.1">
    <property type="nucleotide sequence ID" value="XM_044808096.1"/>
</dbReference>
<dbReference type="GO" id="GO:0007004">
    <property type="term" value="P:telomere maintenance via telomerase"/>
    <property type="evidence" value="ECO:0007669"/>
    <property type="project" value="TreeGrafter"/>
</dbReference>
<dbReference type="Pfam" id="PF21399">
    <property type="entry name" value="TERT_C"/>
    <property type="match status" value="1"/>
</dbReference>
<dbReference type="OrthoDB" id="289721at2759"/>
<dbReference type="InterPro" id="IPR000477">
    <property type="entry name" value="RT_dom"/>
</dbReference>
<evidence type="ECO:0000259" key="15">
    <source>
        <dbReference type="PROSITE" id="PS50878"/>
    </source>
</evidence>
<comment type="similarity">
    <text evidence="1 13">Belongs to the reverse transcriptase family. Telomerase subfamily.</text>
</comment>
<comment type="function">
    <text evidence="13">Telomerase is a ribonucleoprotein enzyme essential for the replication of chromosome termini in most eukaryotes. It elongates telomeres. It is a reverse transcriptase that adds simple sequence repeats to chromosome ends by copying a template sequence within the RNA component of the enzyme.</text>
</comment>
<dbReference type="GO" id="GO:0000333">
    <property type="term" value="C:telomerase catalytic core complex"/>
    <property type="evidence" value="ECO:0007669"/>
    <property type="project" value="TreeGrafter"/>
</dbReference>
<dbReference type="GO" id="GO:0042162">
    <property type="term" value="F:telomeric DNA binding"/>
    <property type="evidence" value="ECO:0007669"/>
    <property type="project" value="TreeGrafter"/>
</dbReference>
<dbReference type="Gene3D" id="3.30.70.2630">
    <property type="match status" value="1"/>
</dbReference>
<dbReference type="InterPro" id="IPR021891">
    <property type="entry name" value="Telomerase_RBD"/>
</dbReference>
<name>A0A9P3FM82_9PEZI</name>
<keyword evidence="7 13" id="KW-0479">Metal-binding</keyword>
<keyword evidence="6 13" id="KW-0548">Nucleotidyltransferase</keyword>
<evidence type="ECO:0000313" key="17">
    <source>
        <dbReference type="Proteomes" id="UP000825890"/>
    </source>
</evidence>
<evidence type="ECO:0000256" key="2">
    <source>
        <dbReference type="ARBA" id="ARBA00012493"/>
    </source>
</evidence>
<evidence type="ECO:0000256" key="9">
    <source>
        <dbReference type="ARBA" id="ARBA00022895"/>
    </source>
</evidence>
<dbReference type="Pfam" id="PF12009">
    <property type="entry name" value="Telomerase_RBD"/>
    <property type="match status" value="1"/>
</dbReference>
<protein>
    <recommendedName>
        <fullName evidence="3 13">Telomerase reverse transcriptase</fullName>
        <ecNumber evidence="2 13">2.7.7.49</ecNumber>
    </recommendedName>
    <alternativeName>
        <fullName evidence="13">Telomerase catalytic subunit</fullName>
    </alternativeName>
</protein>
<dbReference type="InterPro" id="IPR043502">
    <property type="entry name" value="DNA/RNA_pol_sf"/>
</dbReference>
<evidence type="ECO:0000256" key="6">
    <source>
        <dbReference type="ARBA" id="ARBA00022695"/>
    </source>
</evidence>
<evidence type="ECO:0000256" key="7">
    <source>
        <dbReference type="ARBA" id="ARBA00022723"/>
    </source>
</evidence>
<dbReference type="PRINTS" id="PR01365">
    <property type="entry name" value="TELOMERASERT"/>
</dbReference>
<keyword evidence="9 13" id="KW-0779">Telomere</keyword>
<accession>A0A9P3FM82</accession>
<keyword evidence="11 13" id="KW-0539">Nucleus</keyword>
<feature type="domain" description="Reverse transcriptase" evidence="15">
    <location>
        <begin position="582"/>
        <end position="916"/>
    </location>
</feature>
<dbReference type="AlphaFoldDB" id="A0A9P3FM82"/>
<dbReference type="Pfam" id="PF00078">
    <property type="entry name" value="RVT_1"/>
    <property type="match status" value="1"/>
</dbReference>
<dbReference type="GeneID" id="68298149"/>
<evidence type="ECO:0000313" key="16">
    <source>
        <dbReference type="EMBL" id="GIZ49544.1"/>
    </source>
</evidence>
<keyword evidence="4 13" id="KW-0158">Chromosome</keyword>
<reference evidence="16 17" key="1">
    <citation type="submission" date="2021-01" db="EMBL/GenBank/DDBJ databases">
        <title>Cercospora kikuchii MAFF 305040 whole genome shotgun sequence.</title>
        <authorList>
            <person name="Kashiwa T."/>
            <person name="Suzuki T."/>
        </authorList>
    </citation>
    <scope>NUCLEOTIDE SEQUENCE [LARGE SCALE GENOMIC DNA]</scope>
    <source>
        <strain evidence="16 17">MAFF 305040</strain>
    </source>
</reference>
<evidence type="ECO:0000256" key="13">
    <source>
        <dbReference type="RuleBase" id="RU365061"/>
    </source>
</evidence>
<comment type="subcellular location">
    <subcellularLocation>
        <location evidence="13">Nucleus</location>
    </subcellularLocation>
    <subcellularLocation>
        <location evidence="13">Chromosome</location>
        <location evidence="13">Telomere</location>
    </subcellularLocation>
</comment>
<evidence type="ECO:0000256" key="3">
    <source>
        <dbReference type="ARBA" id="ARBA00016182"/>
    </source>
</evidence>
<evidence type="ECO:0000256" key="10">
    <source>
        <dbReference type="ARBA" id="ARBA00022918"/>
    </source>
</evidence>
<keyword evidence="10 13" id="KW-0695">RNA-directed DNA polymerase</keyword>
<dbReference type="CDD" id="cd01648">
    <property type="entry name" value="TERT"/>
    <property type="match status" value="1"/>
</dbReference>